<dbReference type="InterPro" id="IPR038770">
    <property type="entry name" value="Na+/solute_symporter_sf"/>
</dbReference>
<evidence type="ECO:0000256" key="1">
    <source>
        <dbReference type="ARBA" id="ARBA00004141"/>
    </source>
</evidence>
<evidence type="ECO:0000256" key="3">
    <source>
        <dbReference type="ARBA" id="ARBA00022692"/>
    </source>
</evidence>
<dbReference type="EnsemblMetazoa" id="AALFPA23_001687.R1234">
    <property type="protein sequence ID" value="AALFPA23_001687.P1234"/>
    <property type="gene ID" value="AALFPA23_001687"/>
</dbReference>
<protein>
    <recommendedName>
        <fullName evidence="8">Cation/H+ exchanger transmembrane domain-containing protein</fullName>
    </recommendedName>
</protein>
<evidence type="ECO:0000313" key="10">
    <source>
        <dbReference type="Proteomes" id="UP000069940"/>
    </source>
</evidence>
<feature type="transmembrane region" description="Helical" evidence="7">
    <location>
        <begin position="576"/>
        <end position="597"/>
    </location>
</feature>
<feature type="transmembrane region" description="Helical" evidence="7">
    <location>
        <begin position="204"/>
        <end position="224"/>
    </location>
</feature>
<feature type="transmembrane region" description="Helical" evidence="7">
    <location>
        <begin position="445"/>
        <end position="464"/>
    </location>
</feature>
<reference evidence="10" key="1">
    <citation type="journal article" date="2015" name="Proc. Natl. Acad. Sci. U.S.A.">
        <title>Genome sequence of the Asian Tiger mosquito, Aedes albopictus, reveals insights into its biology, genetics, and evolution.</title>
        <authorList>
            <person name="Chen X.G."/>
            <person name="Jiang X."/>
            <person name="Gu J."/>
            <person name="Xu M."/>
            <person name="Wu Y."/>
            <person name="Deng Y."/>
            <person name="Zhang C."/>
            <person name="Bonizzoni M."/>
            <person name="Dermauw W."/>
            <person name="Vontas J."/>
            <person name="Armbruster P."/>
            <person name="Huang X."/>
            <person name="Yang Y."/>
            <person name="Zhang H."/>
            <person name="He W."/>
            <person name="Peng H."/>
            <person name="Liu Y."/>
            <person name="Wu K."/>
            <person name="Chen J."/>
            <person name="Lirakis M."/>
            <person name="Topalis P."/>
            <person name="Van Leeuwen T."/>
            <person name="Hall A.B."/>
            <person name="Jiang X."/>
            <person name="Thorpe C."/>
            <person name="Mueller R.L."/>
            <person name="Sun C."/>
            <person name="Waterhouse R.M."/>
            <person name="Yan G."/>
            <person name="Tu Z.J."/>
            <person name="Fang X."/>
            <person name="James A.A."/>
        </authorList>
    </citation>
    <scope>NUCLEOTIDE SEQUENCE [LARGE SCALE GENOMIC DNA]</scope>
    <source>
        <strain evidence="10">Foshan</strain>
    </source>
</reference>
<keyword evidence="4 7" id="KW-1133">Transmembrane helix</keyword>
<evidence type="ECO:0000256" key="7">
    <source>
        <dbReference type="SAM" id="Phobius"/>
    </source>
</evidence>
<keyword evidence="5 7" id="KW-0472">Membrane</keyword>
<proteinExistence type="inferred from homology"/>
<dbReference type="Gene3D" id="1.20.1530.20">
    <property type="match status" value="1"/>
</dbReference>
<evidence type="ECO:0000256" key="2">
    <source>
        <dbReference type="ARBA" id="ARBA00007367"/>
    </source>
</evidence>
<comment type="subcellular location">
    <subcellularLocation>
        <location evidence="1">Membrane</location>
        <topology evidence="1">Multi-pass membrane protein</topology>
    </subcellularLocation>
</comment>
<sequence>MRCFRMALSPKYSKLCLKMPGNDESVVSNEPKRRVSIITDPVMESRMGHDNLGFEPNSKRKISQHSSHSEDGPVRRKSNLHHAHNVDSAAVNSYEQRVNGEVNRTKKQSFSEVLAKINQEYETGQQNAHLEQSWIYSLCMRCRVEYSTPSWEPPGWQKVCPYPLCPPYRQFARIISIILIGLLLWTTAYVIIGDSAAPGGQLFQLAVLTVAANFGGFLISLTTLPRLIGMLLVGLLFQNVGWVNLDGEFTKVTAELRKFALVIILTRAGLEMDPKAFKKVYVTILKLGLIPWTVEFLLIGVLTHYFLDLPWMWSMMLGSIISAVSPAVVVPCLFRLRTKGYGVAKGIPTLIIAVAGIDDAASVAVFGIISSIMFTQQGLAFQIAQAPVCVLGGLGFGVFWGFLCKYVPEKGDAYVVPIRTLMLFGGGLLAVFGSEKIHFEGAGPLGVVFAAFTASCFWCGEGWDLEDNPVSTAFEIFWMIFEPILFGITGASIKIRELDPHMVAIGTGCIYVCIIVRIAVTVGIAFGDKLNVKEKIFVAISWMSKATVQAALGPVALKAVASQHRSEEEKHLAELVKNFCILSIILSAPLGALLISISGTKLLKKTKPMLEPPEGWRRSHRPSLHDISIIDEEEEREDIEGIADEDTAANTLSNAQSTSVFTVTKF</sequence>
<accession>A0ABM1XPT9</accession>
<evidence type="ECO:0000259" key="8">
    <source>
        <dbReference type="Pfam" id="PF00999"/>
    </source>
</evidence>
<evidence type="ECO:0000256" key="4">
    <source>
        <dbReference type="ARBA" id="ARBA00022989"/>
    </source>
</evidence>
<keyword evidence="10" id="KW-1185">Reference proteome</keyword>
<reference evidence="9" key="2">
    <citation type="submission" date="2025-05" db="UniProtKB">
        <authorList>
            <consortium name="EnsemblMetazoa"/>
        </authorList>
    </citation>
    <scope>IDENTIFICATION</scope>
    <source>
        <strain evidence="9">Foshan</strain>
    </source>
</reference>
<dbReference type="RefSeq" id="XP_019540631.1">
    <property type="nucleotide sequence ID" value="XM_019685086.3"/>
</dbReference>
<evidence type="ECO:0000313" key="9">
    <source>
        <dbReference type="EnsemblMetazoa" id="AALFPA23_001687.P1234"/>
    </source>
</evidence>
<feature type="transmembrane region" description="Helical" evidence="7">
    <location>
        <begin position="280"/>
        <end position="307"/>
    </location>
</feature>
<evidence type="ECO:0000256" key="6">
    <source>
        <dbReference type="SAM" id="MobiDB-lite"/>
    </source>
</evidence>
<dbReference type="InterPro" id="IPR006153">
    <property type="entry name" value="Cation/H_exchanger_TM"/>
</dbReference>
<dbReference type="PANTHER" id="PTHR31102:SF1">
    <property type="entry name" value="CATION_H+ EXCHANGER DOMAIN-CONTAINING PROTEIN"/>
    <property type="match status" value="1"/>
</dbReference>
<dbReference type="GeneID" id="109411550"/>
<organism evidence="9 10">
    <name type="scientific">Aedes albopictus</name>
    <name type="common">Asian tiger mosquito</name>
    <name type="synonym">Stegomyia albopicta</name>
    <dbReference type="NCBI Taxonomy" id="7160"/>
    <lineage>
        <taxon>Eukaryota</taxon>
        <taxon>Metazoa</taxon>
        <taxon>Ecdysozoa</taxon>
        <taxon>Arthropoda</taxon>
        <taxon>Hexapoda</taxon>
        <taxon>Insecta</taxon>
        <taxon>Pterygota</taxon>
        <taxon>Neoptera</taxon>
        <taxon>Endopterygota</taxon>
        <taxon>Diptera</taxon>
        <taxon>Nematocera</taxon>
        <taxon>Culicoidea</taxon>
        <taxon>Culicidae</taxon>
        <taxon>Culicinae</taxon>
        <taxon>Aedini</taxon>
        <taxon>Aedes</taxon>
        <taxon>Stegomyia</taxon>
    </lineage>
</organism>
<evidence type="ECO:0000256" key="5">
    <source>
        <dbReference type="ARBA" id="ARBA00023136"/>
    </source>
</evidence>
<feature type="transmembrane region" description="Helical" evidence="7">
    <location>
        <begin position="501"/>
        <end position="524"/>
    </location>
</feature>
<comment type="similarity">
    <text evidence="2">Belongs to the monovalent cation:proton antiporter 1 (CPA1) transporter (TC 2.A.36) family.</text>
</comment>
<dbReference type="PANTHER" id="PTHR31102">
    <property type="match status" value="1"/>
</dbReference>
<dbReference type="Pfam" id="PF00999">
    <property type="entry name" value="Na_H_Exchanger"/>
    <property type="match status" value="1"/>
</dbReference>
<dbReference type="Proteomes" id="UP000069940">
    <property type="component" value="Unassembled WGS sequence"/>
</dbReference>
<feature type="transmembrane region" description="Helical" evidence="7">
    <location>
        <begin position="313"/>
        <end position="334"/>
    </location>
</feature>
<keyword evidence="3 7" id="KW-0812">Transmembrane</keyword>
<dbReference type="InterPro" id="IPR051843">
    <property type="entry name" value="CPA1_transporter"/>
</dbReference>
<feature type="transmembrane region" description="Helical" evidence="7">
    <location>
        <begin position="476"/>
        <end position="495"/>
    </location>
</feature>
<feature type="domain" description="Cation/H+ exchanger transmembrane" evidence="8">
    <location>
        <begin position="214"/>
        <end position="593"/>
    </location>
</feature>
<feature type="transmembrane region" description="Helical" evidence="7">
    <location>
        <begin position="379"/>
        <end position="402"/>
    </location>
</feature>
<name>A0ABM1XPT9_AEDAL</name>
<feature type="transmembrane region" description="Helical" evidence="7">
    <location>
        <begin position="171"/>
        <end position="192"/>
    </location>
</feature>
<feature type="region of interest" description="Disordered" evidence="6">
    <location>
        <begin position="46"/>
        <end position="76"/>
    </location>
</feature>
<feature type="transmembrane region" description="Helical" evidence="7">
    <location>
        <begin position="414"/>
        <end position="433"/>
    </location>
</feature>
<feature type="transmembrane region" description="Helical" evidence="7">
    <location>
        <begin position="346"/>
        <end position="373"/>
    </location>
</feature>